<organism evidence="1 2">
    <name type="scientific">Amphritea atlantica</name>
    <dbReference type="NCBI Taxonomy" id="355243"/>
    <lineage>
        <taxon>Bacteria</taxon>
        <taxon>Pseudomonadati</taxon>
        <taxon>Pseudomonadota</taxon>
        <taxon>Gammaproteobacteria</taxon>
        <taxon>Oceanospirillales</taxon>
        <taxon>Oceanospirillaceae</taxon>
        <taxon>Amphritea</taxon>
    </lineage>
</organism>
<dbReference type="EMBL" id="FOGB01000012">
    <property type="protein sequence ID" value="SEQ96486.1"/>
    <property type="molecule type" value="Genomic_DNA"/>
</dbReference>
<evidence type="ECO:0000313" key="1">
    <source>
        <dbReference type="EMBL" id="SEQ96486.1"/>
    </source>
</evidence>
<proteinExistence type="predicted"/>
<protein>
    <recommendedName>
        <fullName evidence="3">GLPGLI family protein</fullName>
    </recommendedName>
</protein>
<sequence>MSADKFWESMAELFMQMNPVIKRLLCLVFLFSIPFVHAQNQGALTCSSDEVPAVVITYEHFVTRLIDEQPDRKGRQVVIATADASYFEETGGMLTMQARQRGEITYTPYRKQRWETSDAEYTYLSVGNIARVRMHPVTEKNLTPYKLLSDKGPVRTIADYQCNWSEEDMAGVLTTQRCEAVFYGWTIPLYTRKIAQGRDILFSEATDISQRCVKKESVYVPEDKPWKFSE</sequence>
<evidence type="ECO:0000313" key="2">
    <source>
        <dbReference type="Proteomes" id="UP000198749"/>
    </source>
</evidence>
<dbReference type="AlphaFoldDB" id="A0A1H9KBA0"/>
<accession>A0A1H9KBA0</accession>
<gene>
    <name evidence="1" type="ORF">SAMN03080615_03433</name>
</gene>
<evidence type="ECO:0008006" key="3">
    <source>
        <dbReference type="Google" id="ProtNLM"/>
    </source>
</evidence>
<dbReference type="STRING" id="355243.SAMN03080615_03433"/>
<keyword evidence="2" id="KW-1185">Reference proteome</keyword>
<name>A0A1H9KBA0_9GAMM</name>
<dbReference type="Proteomes" id="UP000198749">
    <property type="component" value="Unassembled WGS sequence"/>
</dbReference>
<reference evidence="2" key="1">
    <citation type="submission" date="2016-10" db="EMBL/GenBank/DDBJ databases">
        <authorList>
            <person name="Varghese N."/>
            <person name="Submissions S."/>
        </authorList>
    </citation>
    <scope>NUCLEOTIDE SEQUENCE [LARGE SCALE GENOMIC DNA]</scope>
    <source>
        <strain evidence="2">DSM 18887</strain>
    </source>
</reference>